<organism evidence="1 2">
    <name type="scientific">Acinetobacter pittii</name>
    <name type="common">Acinetobacter genomosp. 3</name>
    <dbReference type="NCBI Taxonomy" id="48296"/>
    <lineage>
        <taxon>Bacteria</taxon>
        <taxon>Pseudomonadati</taxon>
        <taxon>Pseudomonadota</taxon>
        <taxon>Gammaproteobacteria</taxon>
        <taxon>Moraxellales</taxon>
        <taxon>Moraxellaceae</taxon>
        <taxon>Acinetobacter</taxon>
        <taxon>Acinetobacter calcoaceticus/baumannii complex</taxon>
    </lineage>
</organism>
<dbReference type="Proteomes" id="UP000076152">
    <property type="component" value="Chromosome"/>
</dbReference>
<protein>
    <submittedName>
        <fullName evidence="1">Uncharacterized protein</fullName>
    </submittedName>
</protein>
<name>A0AB33BE44_ACIPI</name>
<evidence type="ECO:0000313" key="1">
    <source>
        <dbReference type="EMBL" id="AMX19804.1"/>
    </source>
</evidence>
<proteinExistence type="predicted"/>
<gene>
    <name evidence="1" type="ORF">IEC338SC_2678</name>
</gene>
<accession>A0AB33BE44</accession>
<dbReference type="AlphaFoldDB" id="A0AB33BE44"/>
<dbReference type="RefSeq" id="WP_063099063.1">
    <property type="nucleotide sequence ID" value="NZ_CP015145.1"/>
</dbReference>
<dbReference type="EMBL" id="CP015145">
    <property type="protein sequence ID" value="AMX19804.1"/>
    <property type="molecule type" value="Genomic_DNA"/>
</dbReference>
<sequence length="79" mass="8835">MLKRETLKLLRTKQGETTTLSQCVVGNGNINSKDIKTPIEAGDKLIRLLPSGIEEIYLVIDVVAFTNVLPHYEIKVKKV</sequence>
<evidence type="ECO:0000313" key="2">
    <source>
        <dbReference type="Proteomes" id="UP000076152"/>
    </source>
</evidence>
<reference evidence="1 2" key="1">
    <citation type="submission" date="2016-04" db="EMBL/GenBank/DDBJ databases">
        <title>Complete genome sequencing of OXA-72 bearing Acinetobacter pittii strain IEC338SC.</title>
        <authorList>
            <person name="Brasiliense D.M."/>
            <person name="Lima K.V."/>
            <person name="Souza C.O."/>
            <person name="Dutra L.G."/>
            <person name="Mamizuka E.M."/>
            <person name="Perez-Chaparro P.J."/>
            <person name="McCulloch J.A."/>
        </authorList>
    </citation>
    <scope>NUCLEOTIDE SEQUENCE [LARGE SCALE GENOMIC DNA]</scope>
    <source>
        <strain evidence="1 2">IEC338SC</strain>
    </source>
</reference>